<accession>A0A1I1DJ50</accession>
<dbReference type="PANTHER" id="PTHR43298">
    <property type="entry name" value="MULTIDRUG RESISTANCE PROTEIN NORM-RELATED"/>
    <property type="match status" value="1"/>
</dbReference>
<feature type="transmembrane region" description="Helical" evidence="10">
    <location>
        <begin position="52"/>
        <end position="77"/>
    </location>
</feature>
<proteinExistence type="predicted"/>
<gene>
    <name evidence="11" type="ORF">SAMN02745150_00592</name>
</gene>
<dbReference type="GO" id="GO:0005886">
    <property type="term" value="C:plasma membrane"/>
    <property type="evidence" value="ECO:0007669"/>
    <property type="project" value="UniProtKB-SubCell"/>
</dbReference>
<evidence type="ECO:0000256" key="8">
    <source>
        <dbReference type="ARBA" id="ARBA00023136"/>
    </source>
</evidence>
<dbReference type="STRING" id="34097.SAMN02745150_00592"/>
<feature type="transmembrane region" description="Helical" evidence="10">
    <location>
        <begin position="12"/>
        <end position="32"/>
    </location>
</feature>
<dbReference type="GO" id="GO:0015297">
    <property type="term" value="F:antiporter activity"/>
    <property type="evidence" value="ECO:0007669"/>
    <property type="project" value="UniProtKB-KW"/>
</dbReference>
<feature type="transmembrane region" description="Helical" evidence="10">
    <location>
        <begin position="391"/>
        <end position="412"/>
    </location>
</feature>
<protein>
    <recommendedName>
        <fullName evidence="9">Multidrug-efflux transporter</fullName>
    </recommendedName>
</protein>
<keyword evidence="6 10" id="KW-1133">Transmembrane helix</keyword>
<feature type="transmembrane region" description="Helical" evidence="10">
    <location>
        <begin position="326"/>
        <end position="348"/>
    </location>
</feature>
<feature type="transmembrane region" description="Helical" evidence="10">
    <location>
        <begin position="418"/>
        <end position="438"/>
    </location>
</feature>
<dbReference type="InterPro" id="IPR002528">
    <property type="entry name" value="MATE_fam"/>
</dbReference>
<evidence type="ECO:0000256" key="2">
    <source>
        <dbReference type="ARBA" id="ARBA00022448"/>
    </source>
</evidence>
<evidence type="ECO:0000256" key="1">
    <source>
        <dbReference type="ARBA" id="ARBA00004651"/>
    </source>
</evidence>
<dbReference type="EMBL" id="FOKY01000002">
    <property type="protein sequence ID" value="SFB74951.1"/>
    <property type="molecule type" value="Genomic_DNA"/>
</dbReference>
<keyword evidence="5 10" id="KW-0812">Transmembrane</keyword>
<keyword evidence="3" id="KW-0050">Antiport</keyword>
<feature type="transmembrane region" description="Helical" evidence="10">
    <location>
        <begin position="165"/>
        <end position="187"/>
    </location>
</feature>
<dbReference type="PANTHER" id="PTHR43298:SF2">
    <property type="entry name" value="FMN_FAD EXPORTER YEEO-RELATED"/>
    <property type="match status" value="1"/>
</dbReference>
<feature type="transmembrane region" description="Helical" evidence="10">
    <location>
        <begin position="199"/>
        <end position="219"/>
    </location>
</feature>
<dbReference type="Pfam" id="PF01554">
    <property type="entry name" value="MatE"/>
    <property type="match status" value="2"/>
</dbReference>
<dbReference type="InterPro" id="IPR050222">
    <property type="entry name" value="MATE_MdtK"/>
</dbReference>
<keyword evidence="7" id="KW-0406">Ion transport</keyword>
<organism evidence="11 12">
    <name type="scientific">Brevinema andersonii</name>
    <dbReference type="NCBI Taxonomy" id="34097"/>
    <lineage>
        <taxon>Bacteria</taxon>
        <taxon>Pseudomonadati</taxon>
        <taxon>Spirochaetota</taxon>
        <taxon>Spirochaetia</taxon>
        <taxon>Brevinematales</taxon>
        <taxon>Brevinemataceae</taxon>
        <taxon>Brevinema</taxon>
    </lineage>
</organism>
<comment type="subcellular location">
    <subcellularLocation>
        <location evidence="1">Cell membrane</location>
        <topology evidence="1">Multi-pass membrane protein</topology>
    </subcellularLocation>
</comment>
<evidence type="ECO:0000256" key="5">
    <source>
        <dbReference type="ARBA" id="ARBA00022692"/>
    </source>
</evidence>
<feature type="transmembrane region" description="Helical" evidence="10">
    <location>
        <begin position="97"/>
        <end position="115"/>
    </location>
</feature>
<dbReference type="AlphaFoldDB" id="A0A1I1DJ50"/>
<dbReference type="PIRSF" id="PIRSF006603">
    <property type="entry name" value="DinF"/>
    <property type="match status" value="1"/>
</dbReference>
<evidence type="ECO:0000256" key="9">
    <source>
        <dbReference type="ARBA" id="ARBA00031636"/>
    </source>
</evidence>
<evidence type="ECO:0000313" key="11">
    <source>
        <dbReference type="EMBL" id="SFB74951.1"/>
    </source>
</evidence>
<feature type="transmembrane region" description="Helical" evidence="10">
    <location>
        <begin position="135"/>
        <end position="156"/>
    </location>
</feature>
<keyword evidence="4" id="KW-1003">Cell membrane</keyword>
<sequence>MPRHVKALAKRINPLVWGIGLPASLRTLSQYIQQIVDTMYIGQYNSESLTALSSIIFPFWTIESLWVGLSAATTILIAQGIGAKRHHQATQTAQTTFFIAFVMAILYFFFWQSSGERIGIIMSLQGKALNDASDYVYTVSWLYLFRFLLLGAPACILEALGNTRIIMLVTLVQTTINIILDPIFIWGFGSIPELGIKGAALATVIAEFIGASILSLYFWHHNFLKIKTSSWNKLHFFLMPRLKLGIPWAITQMIWTISTSVVVSMLNKTVLFGGAVLNIGLLLSDMSYRVLYGFDVANLSLMGRSFGAKRKDRILATLRSMWQVKWLLGTVIIATFYLFRTPIIGLFTNDSYLINSTVDNMLWIIAIIIVAIPVGINMSTLNAIGYGKYNLFISFFVSSLRVFIVYWMIFYIKSGIKGVWIAILIEEILRFILTYIAYNRILKKYWKKWQH</sequence>
<evidence type="ECO:0000256" key="6">
    <source>
        <dbReference type="ARBA" id="ARBA00022989"/>
    </source>
</evidence>
<dbReference type="NCBIfam" id="TIGR00797">
    <property type="entry name" value="matE"/>
    <property type="match status" value="1"/>
</dbReference>
<dbReference type="RefSeq" id="WP_092318461.1">
    <property type="nucleotide sequence ID" value="NZ_FOKY01000002.1"/>
</dbReference>
<dbReference type="GO" id="GO:0006811">
    <property type="term" value="P:monoatomic ion transport"/>
    <property type="evidence" value="ECO:0007669"/>
    <property type="project" value="UniProtKB-KW"/>
</dbReference>
<dbReference type="InterPro" id="IPR048279">
    <property type="entry name" value="MdtK-like"/>
</dbReference>
<evidence type="ECO:0000313" key="12">
    <source>
        <dbReference type="Proteomes" id="UP000240042"/>
    </source>
</evidence>
<keyword evidence="12" id="KW-1185">Reference proteome</keyword>
<evidence type="ECO:0000256" key="10">
    <source>
        <dbReference type="SAM" id="Phobius"/>
    </source>
</evidence>
<dbReference type="Proteomes" id="UP000240042">
    <property type="component" value="Unassembled WGS sequence"/>
</dbReference>
<evidence type="ECO:0000256" key="7">
    <source>
        <dbReference type="ARBA" id="ARBA00023065"/>
    </source>
</evidence>
<dbReference type="OrthoDB" id="9811110at2"/>
<feature type="transmembrane region" description="Helical" evidence="10">
    <location>
        <begin position="360"/>
        <end position="379"/>
    </location>
</feature>
<keyword evidence="2" id="KW-0813">Transport</keyword>
<evidence type="ECO:0000256" key="4">
    <source>
        <dbReference type="ARBA" id="ARBA00022475"/>
    </source>
</evidence>
<name>A0A1I1DJ50_BREAD</name>
<reference evidence="12" key="1">
    <citation type="submission" date="2016-10" db="EMBL/GenBank/DDBJ databases">
        <authorList>
            <person name="Varghese N."/>
            <person name="Submissions S."/>
        </authorList>
    </citation>
    <scope>NUCLEOTIDE SEQUENCE [LARGE SCALE GENOMIC DNA]</scope>
    <source>
        <strain evidence="12">ATCC 43811</strain>
    </source>
</reference>
<keyword evidence="8 10" id="KW-0472">Membrane</keyword>
<feature type="transmembrane region" description="Helical" evidence="10">
    <location>
        <begin position="244"/>
        <end position="266"/>
    </location>
</feature>
<dbReference type="GO" id="GO:0042910">
    <property type="term" value="F:xenobiotic transmembrane transporter activity"/>
    <property type="evidence" value="ECO:0007669"/>
    <property type="project" value="InterPro"/>
</dbReference>
<evidence type="ECO:0000256" key="3">
    <source>
        <dbReference type="ARBA" id="ARBA00022449"/>
    </source>
</evidence>